<proteinExistence type="inferred from homology"/>
<comment type="catalytic activity">
    <reaction evidence="6">
        <text>L-seryl-[protein] + ATP = O-phospho-L-seryl-[protein] + ADP + H(+)</text>
        <dbReference type="Rhea" id="RHEA:17989"/>
        <dbReference type="Rhea" id="RHEA-COMP:9863"/>
        <dbReference type="Rhea" id="RHEA-COMP:11604"/>
        <dbReference type="ChEBI" id="CHEBI:15378"/>
        <dbReference type="ChEBI" id="CHEBI:29999"/>
        <dbReference type="ChEBI" id="CHEBI:30616"/>
        <dbReference type="ChEBI" id="CHEBI:83421"/>
        <dbReference type="ChEBI" id="CHEBI:456216"/>
        <dbReference type="EC" id="2.7.11.1"/>
    </reaction>
</comment>
<evidence type="ECO:0000256" key="2">
    <source>
        <dbReference type="ARBA" id="ARBA00022679"/>
    </source>
</evidence>
<dbReference type="InterPro" id="IPR036890">
    <property type="entry name" value="HATPase_C_sf"/>
</dbReference>
<dbReference type="InterPro" id="IPR010193">
    <property type="entry name" value="RsbW"/>
</dbReference>
<keyword evidence="2 6" id="KW-0808">Transferase</keyword>
<dbReference type="RefSeq" id="WP_309868653.1">
    <property type="nucleotide sequence ID" value="NZ_JAVDQG010000010.1"/>
</dbReference>
<dbReference type="NCBIfam" id="TIGR01924">
    <property type="entry name" value="rsbW_low_gc"/>
    <property type="match status" value="1"/>
</dbReference>
<evidence type="ECO:0000259" key="7">
    <source>
        <dbReference type="Pfam" id="PF13581"/>
    </source>
</evidence>
<protein>
    <recommendedName>
        <fullName evidence="6">Serine-protein kinase RsbW</fullName>
        <ecNumber evidence="6">2.7.11.1</ecNumber>
    </recommendedName>
    <alternativeName>
        <fullName evidence="6">Anti-sigma-B factor</fullName>
    </alternativeName>
    <alternativeName>
        <fullName evidence="6">Sigma-B negative effector RsbW</fullName>
    </alternativeName>
</protein>
<reference evidence="8 9" key="1">
    <citation type="submission" date="2023-07" db="EMBL/GenBank/DDBJ databases">
        <title>Genomic Encyclopedia of Type Strains, Phase IV (KMG-IV): sequencing the most valuable type-strain genomes for metagenomic binning, comparative biology and taxonomic classification.</title>
        <authorList>
            <person name="Goeker M."/>
        </authorList>
    </citation>
    <scope>NUCLEOTIDE SEQUENCE [LARGE SCALE GENOMIC DNA]</scope>
    <source>
        <strain evidence="8 9">DSM 45903</strain>
    </source>
</reference>
<keyword evidence="4 6" id="KW-0418">Kinase</keyword>
<dbReference type="GO" id="GO:0004674">
    <property type="term" value="F:protein serine/threonine kinase activity"/>
    <property type="evidence" value="ECO:0007669"/>
    <property type="project" value="UniProtKB-EC"/>
</dbReference>
<evidence type="ECO:0000256" key="5">
    <source>
        <dbReference type="ARBA" id="ARBA00022840"/>
    </source>
</evidence>
<dbReference type="EC" id="2.7.11.1" evidence="6"/>
<keyword evidence="3 6" id="KW-0547">Nucleotide-binding</keyword>
<gene>
    <name evidence="6" type="primary">rsbW</name>
    <name evidence="8" type="ORF">JOE21_003588</name>
</gene>
<dbReference type="Proteomes" id="UP001185012">
    <property type="component" value="Unassembled WGS sequence"/>
</dbReference>
<evidence type="ECO:0000313" key="8">
    <source>
        <dbReference type="EMBL" id="MDR6227565.1"/>
    </source>
</evidence>
<dbReference type="SUPFAM" id="SSF55874">
    <property type="entry name" value="ATPase domain of HSP90 chaperone/DNA topoisomerase II/histidine kinase"/>
    <property type="match status" value="1"/>
</dbReference>
<keyword evidence="1 6" id="KW-0723">Serine/threonine-protein kinase</keyword>
<dbReference type="InterPro" id="IPR050267">
    <property type="entry name" value="Anti-sigma-factor_SerPK"/>
</dbReference>
<dbReference type="Pfam" id="PF13581">
    <property type="entry name" value="HATPase_c_2"/>
    <property type="match status" value="1"/>
</dbReference>
<evidence type="ECO:0000256" key="3">
    <source>
        <dbReference type="ARBA" id="ARBA00022741"/>
    </source>
</evidence>
<organism evidence="8 9">
    <name type="scientific">Desmospora profundinema</name>
    <dbReference type="NCBI Taxonomy" id="1571184"/>
    <lineage>
        <taxon>Bacteria</taxon>
        <taxon>Bacillati</taxon>
        <taxon>Bacillota</taxon>
        <taxon>Bacilli</taxon>
        <taxon>Bacillales</taxon>
        <taxon>Thermoactinomycetaceae</taxon>
        <taxon>Desmospora</taxon>
    </lineage>
</organism>
<dbReference type="CDD" id="cd16936">
    <property type="entry name" value="HATPase_RsbW-like"/>
    <property type="match status" value="1"/>
</dbReference>
<comment type="function">
    <text evidence="6">Negative regulator of sigma-B activity. Phosphorylates and inactivates its specific antagonist protein, RsbV. Upon phosphorylation of RsbV, RsbW is released and binds to sigma-B, thereby blocking its ability to form an RNA polymerase holoenzyme (E-sigma-B).</text>
</comment>
<feature type="domain" description="Histidine kinase/HSP90-like ATPase" evidence="7">
    <location>
        <begin position="12"/>
        <end position="140"/>
    </location>
</feature>
<dbReference type="Gene3D" id="3.30.565.10">
    <property type="entry name" value="Histidine kinase-like ATPase, C-terminal domain"/>
    <property type="match status" value="1"/>
</dbReference>
<keyword evidence="5 6" id="KW-0067">ATP-binding</keyword>
<keyword evidence="9" id="KW-1185">Reference proteome</keyword>
<accession>A0ABU1IS48</accession>
<name>A0ABU1IS48_9BACL</name>
<comment type="catalytic activity">
    <reaction evidence="6">
        <text>L-threonyl-[protein] + ATP = O-phospho-L-threonyl-[protein] + ADP + H(+)</text>
        <dbReference type="Rhea" id="RHEA:46608"/>
        <dbReference type="Rhea" id="RHEA-COMP:11060"/>
        <dbReference type="Rhea" id="RHEA-COMP:11605"/>
        <dbReference type="ChEBI" id="CHEBI:15378"/>
        <dbReference type="ChEBI" id="CHEBI:30013"/>
        <dbReference type="ChEBI" id="CHEBI:30616"/>
        <dbReference type="ChEBI" id="CHEBI:61977"/>
        <dbReference type="ChEBI" id="CHEBI:456216"/>
        <dbReference type="EC" id="2.7.11.1"/>
    </reaction>
</comment>
<comment type="caution">
    <text evidence="8">The sequence shown here is derived from an EMBL/GenBank/DDBJ whole genome shotgun (WGS) entry which is preliminary data.</text>
</comment>
<evidence type="ECO:0000256" key="4">
    <source>
        <dbReference type="ARBA" id="ARBA00022777"/>
    </source>
</evidence>
<evidence type="ECO:0000256" key="6">
    <source>
        <dbReference type="HAMAP-Rule" id="MF_00638"/>
    </source>
</evidence>
<evidence type="ECO:0000256" key="1">
    <source>
        <dbReference type="ARBA" id="ARBA00022527"/>
    </source>
</evidence>
<sequence>MVHSSDRIELAIPAKAQYVGVVRLTVSGIANRMGFDYDEIEDMKLAVAEACTNAVDHAYSGKAGNIVIQFRIYRDRLEVMVKDEGNSFDIDCVKRRSGPIDSRLPLTAMRERGLGLHLMETLMDRVEINGSQGVVVTLTKFIRRDEVDQDVDSPAETQSHRW</sequence>
<evidence type="ECO:0000313" key="9">
    <source>
        <dbReference type="Proteomes" id="UP001185012"/>
    </source>
</evidence>
<comment type="similarity">
    <text evidence="6">Belongs to the anti-sigma-factor family.</text>
</comment>
<dbReference type="InterPro" id="IPR003594">
    <property type="entry name" value="HATPase_dom"/>
</dbReference>
<dbReference type="PANTHER" id="PTHR35526:SF9">
    <property type="entry name" value="SERINE-PROTEIN KINASE RSBW"/>
    <property type="match status" value="1"/>
</dbReference>
<dbReference type="NCBIfam" id="NF003144">
    <property type="entry name" value="PRK04069.1"/>
    <property type="match status" value="1"/>
</dbReference>
<dbReference type="EMBL" id="JAVDQG010000010">
    <property type="protein sequence ID" value="MDR6227565.1"/>
    <property type="molecule type" value="Genomic_DNA"/>
</dbReference>
<dbReference type="PANTHER" id="PTHR35526">
    <property type="entry name" value="ANTI-SIGMA-F FACTOR RSBW-RELATED"/>
    <property type="match status" value="1"/>
</dbReference>
<dbReference type="HAMAP" id="MF_00638">
    <property type="entry name" value="Anti_sigma_B"/>
    <property type="match status" value="1"/>
</dbReference>